<evidence type="ECO:0008006" key="5">
    <source>
        <dbReference type="Google" id="ProtNLM"/>
    </source>
</evidence>
<feature type="chain" id="PRO_5038446972" description="Lipoprotein" evidence="2">
    <location>
        <begin position="27"/>
        <end position="94"/>
    </location>
</feature>
<gene>
    <name evidence="3" type="ORF">ICC18_11550</name>
</gene>
<organism evidence="3 4">
    <name type="scientific">Paenibacillus sedimenti</name>
    <dbReference type="NCBI Taxonomy" id="2770274"/>
    <lineage>
        <taxon>Bacteria</taxon>
        <taxon>Bacillati</taxon>
        <taxon>Bacillota</taxon>
        <taxon>Bacilli</taxon>
        <taxon>Bacillales</taxon>
        <taxon>Paenibacillaceae</taxon>
        <taxon>Paenibacillus</taxon>
    </lineage>
</organism>
<feature type="region of interest" description="Disordered" evidence="1">
    <location>
        <begin position="32"/>
        <end position="51"/>
    </location>
</feature>
<sequence length="94" mass="10842">MNVIFFAKLMNVAGLLVLLTACNLLGGCDAAKKKEDPKQQKAQSGKGKESVIDQELQKQYDIYQEIIKYQIEQDKKMIKQSEERYKKLKEESDK</sequence>
<reference evidence="3" key="1">
    <citation type="submission" date="2020-09" db="EMBL/GenBank/DDBJ databases">
        <title>Draft Genome Sequence of Paenibacillus sp. WST5.</title>
        <authorList>
            <person name="Bao Z."/>
        </authorList>
    </citation>
    <scope>NUCLEOTIDE SEQUENCE</scope>
    <source>
        <strain evidence="3">WST5</strain>
    </source>
</reference>
<evidence type="ECO:0000313" key="4">
    <source>
        <dbReference type="Proteomes" id="UP000650466"/>
    </source>
</evidence>
<comment type="caution">
    <text evidence="3">The sequence shown here is derived from an EMBL/GenBank/DDBJ whole genome shotgun (WGS) entry which is preliminary data.</text>
</comment>
<accession>A0A926KR29</accession>
<name>A0A926KR29_9BACL</name>
<proteinExistence type="predicted"/>
<dbReference type="AlphaFoldDB" id="A0A926KR29"/>
<dbReference type="RefSeq" id="WP_188174524.1">
    <property type="nucleotide sequence ID" value="NZ_JACVVD010000003.1"/>
</dbReference>
<keyword evidence="4" id="KW-1185">Reference proteome</keyword>
<keyword evidence="2" id="KW-0732">Signal</keyword>
<dbReference type="Proteomes" id="UP000650466">
    <property type="component" value="Unassembled WGS sequence"/>
</dbReference>
<feature type="signal peptide" evidence="2">
    <location>
        <begin position="1"/>
        <end position="26"/>
    </location>
</feature>
<evidence type="ECO:0000256" key="2">
    <source>
        <dbReference type="SAM" id="SignalP"/>
    </source>
</evidence>
<evidence type="ECO:0000313" key="3">
    <source>
        <dbReference type="EMBL" id="MBD0380753.1"/>
    </source>
</evidence>
<dbReference type="EMBL" id="JACVVD010000003">
    <property type="protein sequence ID" value="MBD0380753.1"/>
    <property type="molecule type" value="Genomic_DNA"/>
</dbReference>
<evidence type="ECO:0000256" key="1">
    <source>
        <dbReference type="SAM" id="MobiDB-lite"/>
    </source>
</evidence>
<protein>
    <recommendedName>
        <fullName evidence="5">Lipoprotein</fullName>
    </recommendedName>
</protein>